<dbReference type="GO" id="GO:0015833">
    <property type="term" value="P:peptide transport"/>
    <property type="evidence" value="ECO:0007669"/>
    <property type="project" value="TreeGrafter"/>
</dbReference>
<dbReference type="GO" id="GO:0043190">
    <property type="term" value="C:ATP-binding cassette (ABC) transporter complex"/>
    <property type="evidence" value="ECO:0007669"/>
    <property type="project" value="InterPro"/>
</dbReference>
<dbReference type="Pfam" id="PF00496">
    <property type="entry name" value="SBP_bac_5"/>
    <property type="match status" value="1"/>
</dbReference>
<organism evidence="6 7">
    <name type="scientific">Pararhizobium mangrovi</name>
    <dbReference type="NCBI Taxonomy" id="2590452"/>
    <lineage>
        <taxon>Bacteria</taxon>
        <taxon>Pseudomonadati</taxon>
        <taxon>Pseudomonadota</taxon>
        <taxon>Alphaproteobacteria</taxon>
        <taxon>Hyphomicrobiales</taxon>
        <taxon>Rhizobiaceae</taxon>
        <taxon>Rhizobium/Agrobacterium group</taxon>
        <taxon>Pararhizobium</taxon>
    </lineage>
</organism>
<evidence type="ECO:0000259" key="5">
    <source>
        <dbReference type="Pfam" id="PF00496"/>
    </source>
</evidence>
<evidence type="ECO:0000256" key="4">
    <source>
        <dbReference type="SAM" id="SignalP"/>
    </source>
</evidence>
<keyword evidence="3 4" id="KW-0732">Signal</keyword>
<dbReference type="CDD" id="cd08497">
    <property type="entry name" value="MbnE-like"/>
    <property type="match status" value="1"/>
</dbReference>
<dbReference type="GO" id="GO:0042884">
    <property type="term" value="P:microcin transport"/>
    <property type="evidence" value="ECO:0007669"/>
    <property type="project" value="TreeGrafter"/>
</dbReference>
<evidence type="ECO:0000313" key="7">
    <source>
        <dbReference type="Proteomes" id="UP000320314"/>
    </source>
</evidence>
<dbReference type="SUPFAM" id="SSF53850">
    <property type="entry name" value="Periplasmic binding protein-like II"/>
    <property type="match status" value="1"/>
</dbReference>
<name>A0A506TX97_9HYPH</name>
<comment type="caution">
    <text evidence="6">The sequence shown here is derived from an EMBL/GenBank/DDBJ whole genome shotgun (WGS) entry which is preliminary data.</text>
</comment>
<feature type="domain" description="Solute-binding protein family 5" evidence="5">
    <location>
        <begin position="127"/>
        <end position="533"/>
    </location>
</feature>
<proteinExistence type="inferred from homology"/>
<dbReference type="Gene3D" id="3.10.105.10">
    <property type="entry name" value="Dipeptide-binding Protein, Domain 3"/>
    <property type="match status" value="1"/>
</dbReference>
<dbReference type="PANTHER" id="PTHR30290:SF64">
    <property type="entry name" value="ABC TRANSPORTER PERIPLASMIC BINDING PROTEIN"/>
    <property type="match status" value="1"/>
</dbReference>
<sequence length="628" mass="69786">MERPRVIPKLIWPKLICAGLIACATSIGAIAAPNATETAGTQDAGPTWHTGIALIGKPKYPSGFDHFDYVNVDAPKGGTLNLSESGSFDTLNPILSKGDPASGVLAEVFEPLFMTSEDDAIASYALIAEAVSYPDDISSATFKLRRNAHFSDGTPVTPEDVVWSFRKAVELNPQQLFYYKHVKSVEKSGDHAVTFHFDEKNNRELPSIVSQMLVLPKHWWTANGRSIARTTLEAPIGSGPYTIASIDPGAKIVLKRDPNYWGKDLNVNVGRNNFGTITYTYYSDRNVEFQAFKSGNVDFWAENEAKRWATQYGFPAVKQGRITRETVPNPTRATGVMIGFVPNLRRDMFKDPRVRRALNHCFNFEELNRTIFYGQYERVDSYFFGTPLAAPGVPTGREKEILETVKDTLPADVFTKPYTNPKFGSDAAERDNLREAVALFRQAGYEIRGGTMVNAKTGDPFTFQILLNGPIIEKVALPFAQELGRIGVKVDVRTVDPSSYINRLRSRNFDMIYTGWPETLSPGNEQADFWGSAAAKRDGSRNYAGISDPGIDTLIRDVIFAKDRDELVASTHALDRALLSHHYVVPSYSRRDVPIAFWKTIERPKSLPEFGLGFPDSWWAEKAGGSPS</sequence>
<reference evidence="6 7" key="1">
    <citation type="submission" date="2019-06" db="EMBL/GenBank/DDBJ databases">
        <authorList>
            <person name="Li M."/>
        </authorList>
    </citation>
    <scope>NUCLEOTIDE SEQUENCE [LARGE SCALE GENOMIC DNA]</scope>
    <source>
        <strain evidence="6 7">BGMRC6574</strain>
    </source>
</reference>
<accession>A0A506TX97</accession>
<dbReference type="InterPro" id="IPR000914">
    <property type="entry name" value="SBP_5_dom"/>
</dbReference>
<dbReference type="InterPro" id="IPR030678">
    <property type="entry name" value="Peptide/Ni-bd"/>
</dbReference>
<evidence type="ECO:0000256" key="3">
    <source>
        <dbReference type="ARBA" id="ARBA00022729"/>
    </source>
</evidence>
<dbReference type="Gene3D" id="3.40.190.10">
    <property type="entry name" value="Periplasmic binding protein-like II"/>
    <property type="match status" value="1"/>
</dbReference>
<keyword evidence="7" id="KW-1185">Reference proteome</keyword>
<feature type="signal peptide" evidence="4">
    <location>
        <begin position="1"/>
        <end position="31"/>
    </location>
</feature>
<dbReference type="OrthoDB" id="9803988at2"/>
<evidence type="ECO:0000256" key="2">
    <source>
        <dbReference type="ARBA" id="ARBA00005695"/>
    </source>
</evidence>
<dbReference type="EMBL" id="VHLH01000054">
    <property type="protein sequence ID" value="TPW25778.1"/>
    <property type="molecule type" value="Genomic_DNA"/>
</dbReference>
<gene>
    <name evidence="6" type="ORF">FJU11_17885</name>
</gene>
<evidence type="ECO:0000313" key="6">
    <source>
        <dbReference type="EMBL" id="TPW25778.1"/>
    </source>
</evidence>
<feature type="chain" id="PRO_5021282824" evidence="4">
    <location>
        <begin position="32"/>
        <end position="628"/>
    </location>
</feature>
<dbReference type="PIRSF" id="PIRSF002741">
    <property type="entry name" value="MppA"/>
    <property type="match status" value="1"/>
</dbReference>
<dbReference type="GO" id="GO:1904680">
    <property type="term" value="F:peptide transmembrane transporter activity"/>
    <property type="evidence" value="ECO:0007669"/>
    <property type="project" value="TreeGrafter"/>
</dbReference>
<dbReference type="RefSeq" id="WP_141168438.1">
    <property type="nucleotide sequence ID" value="NZ_VHLH01000054.1"/>
</dbReference>
<comment type="similarity">
    <text evidence="2">Belongs to the bacterial solute-binding protein 5 family.</text>
</comment>
<dbReference type="InterPro" id="IPR039424">
    <property type="entry name" value="SBP_5"/>
</dbReference>
<comment type="subcellular location">
    <subcellularLocation>
        <location evidence="1">Periplasm</location>
    </subcellularLocation>
</comment>
<evidence type="ECO:0000256" key="1">
    <source>
        <dbReference type="ARBA" id="ARBA00004418"/>
    </source>
</evidence>
<dbReference type="Proteomes" id="UP000320314">
    <property type="component" value="Unassembled WGS sequence"/>
</dbReference>
<dbReference type="PANTHER" id="PTHR30290">
    <property type="entry name" value="PERIPLASMIC BINDING COMPONENT OF ABC TRANSPORTER"/>
    <property type="match status" value="1"/>
</dbReference>
<dbReference type="GO" id="GO:0030288">
    <property type="term" value="C:outer membrane-bounded periplasmic space"/>
    <property type="evidence" value="ECO:0007669"/>
    <property type="project" value="TreeGrafter"/>
</dbReference>
<dbReference type="AlphaFoldDB" id="A0A506TX97"/>
<protein>
    <submittedName>
        <fullName evidence="6">ABC transporter substrate-binding protein</fullName>
    </submittedName>
</protein>